<evidence type="ECO:0000256" key="1">
    <source>
        <dbReference type="SAM" id="Phobius"/>
    </source>
</evidence>
<keyword evidence="1" id="KW-1133">Transmembrane helix</keyword>
<dbReference type="EMBL" id="JAENHP010000023">
    <property type="protein sequence ID" value="MBM2622050.1"/>
    <property type="molecule type" value="Genomic_DNA"/>
</dbReference>
<dbReference type="RefSeq" id="WP_203382324.1">
    <property type="nucleotide sequence ID" value="NZ_JAENHP010000023.1"/>
</dbReference>
<evidence type="ECO:0008006" key="4">
    <source>
        <dbReference type="Google" id="ProtNLM"/>
    </source>
</evidence>
<evidence type="ECO:0000313" key="3">
    <source>
        <dbReference type="Proteomes" id="UP000632138"/>
    </source>
</evidence>
<reference evidence="2 3" key="1">
    <citation type="submission" date="2021-01" db="EMBL/GenBank/DDBJ databases">
        <title>Actinoplanes sp. nov. LDG1-06 isolated from lichen.</title>
        <authorList>
            <person name="Saeng-In P."/>
            <person name="Phongsopitanun W."/>
            <person name="Kanchanasin P."/>
            <person name="Yuki M."/>
            <person name="Kudo T."/>
            <person name="Ohkuma M."/>
            <person name="Tanasupawat S."/>
        </authorList>
    </citation>
    <scope>NUCLEOTIDE SEQUENCE [LARGE SCALE GENOMIC DNA]</scope>
    <source>
        <strain evidence="2 3">LDG1-06</strain>
    </source>
</reference>
<name>A0ABS2AQC2_9ACTN</name>
<proteinExistence type="predicted"/>
<sequence length="65" mass="6425">MKPAAVRRISLTFVLLFAVIVGAAAGALSAFGGSSVPGAIMTGACGFAATTTLSILVLNFILPTV</sequence>
<feature type="transmembrane region" description="Helical" evidence="1">
    <location>
        <begin position="39"/>
        <end position="62"/>
    </location>
</feature>
<accession>A0ABS2AQC2</accession>
<organism evidence="2 3">
    <name type="scientific">Paractinoplanes ovalisporus</name>
    <dbReference type="NCBI Taxonomy" id="2810368"/>
    <lineage>
        <taxon>Bacteria</taxon>
        <taxon>Bacillati</taxon>
        <taxon>Actinomycetota</taxon>
        <taxon>Actinomycetes</taxon>
        <taxon>Micromonosporales</taxon>
        <taxon>Micromonosporaceae</taxon>
        <taxon>Paractinoplanes</taxon>
    </lineage>
</organism>
<dbReference type="Proteomes" id="UP000632138">
    <property type="component" value="Unassembled WGS sequence"/>
</dbReference>
<comment type="caution">
    <text evidence="2">The sequence shown here is derived from an EMBL/GenBank/DDBJ whole genome shotgun (WGS) entry which is preliminary data.</text>
</comment>
<keyword evidence="1" id="KW-0812">Transmembrane</keyword>
<protein>
    <recommendedName>
        <fullName evidence="4">DUF1328 domain-containing protein</fullName>
    </recommendedName>
</protein>
<evidence type="ECO:0000313" key="2">
    <source>
        <dbReference type="EMBL" id="MBM2622050.1"/>
    </source>
</evidence>
<keyword evidence="1" id="KW-0472">Membrane</keyword>
<gene>
    <name evidence="2" type="ORF">JIG36_41760</name>
</gene>
<keyword evidence="3" id="KW-1185">Reference proteome</keyword>